<sequence length="313" mass="34234">MPKRPPQRQPALEALPVPDDLAHPGGMTLAYRSDGGALWLADALALLGSLDDGSVDLVVADPPYGIAKERWDDFASLEAYVDWCDAWLAEVARVLSPAGSAYVCGFSEILAEVKARSARRFAGGCRWLIWYYRNKANLGSDWGRSHESILHLRKQRRLRLDIDAVRVPYNDHTRKYPERVQAESSQYGQGRRRDRWQPHPLGAKPRDVFEIPVLCNGMAEKTAHSTQKPEELVRRFIAGTTSPGALVLDPFAGSGTTAVVAQRLGRRWIAGDSDARYVGLARERLRDAAASAAPDGDGDGDGGDADADSDSAT</sequence>
<dbReference type="GO" id="GO:0032259">
    <property type="term" value="P:methylation"/>
    <property type="evidence" value="ECO:0007669"/>
    <property type="project" value="UniProtKB-KW"/>
</dbReference>
<evidence type="ECO:0000313" key="7">
    <source>
        <dbReference type="EMBL" id="ACY19320.1"/>
    </source>
</evidence>
<dbReference type="GO" id="GO:0008170">
    <property type="term" value="F:N-methyltransferase activity"/>
    <property type="evidence" value="ECO:0007669"/>
    <property type="project" value="InterPro"/>
</dbReference>
<dbReference type="EC" id="2.1.1.-" evidence="4"/>
<dbReference type="Proteomes" id="UP000001880">
    <property type="component" value="Chromosome"/>
</dbReference>
<dbReference type="Pfam" id="PF01555">
    <property type="entry name" value="N6_N4_Mtase"/>
    <property type="match status" value="1"/>
</dbReference>
<dbReference type="REBASE" id="22305">
    <property type="entry name" value="M.HocORF6856P"/>
</dbReference>
<evidence type="ECO:0000313" key="8">
    <source>
        <dbReference type="Proteomes" id="UP000001880"/>
    </source>
</evidence>
<dbReference type="eggNOG" id="COG0863">
    <property type="taxonomic scope" value="Bacteria"/>
</dbReference>
<feature type="region of interest" description="Disordered" evidence="5">
    <location>
        <begin position="179"/>
        <end position="201"/>
    </location>
</feature>
<evidence type="ECO:0000256" key="3">
    <source>
        <dbReference type="ARBA" id="ARBA00022679"/>
    </source>
</evidence>
<keyword evidence="3" id="KW-0808">Transferase</keyword>
<accession>D0LUJ7</accession>
<evidence type="ECO:0000256" key="5">
    <source>
        <dbReference type="SAM" id="MobiDB-lite"/>
    </source>
</evidence>
<dbReference type="PANTHER" id="PTHR13370">
    <property type="entry name" value="RNA METHYLASE-RELATED"/>
    <property type="match status" value="1"/>
</dbReference>
<feature type="region of interest" description="Disordered" evidence="5">
    <location>
        <begin position="287"/>
        <end position="313"/>
    </location>
</feature>
<dbReference type="SUPFAM" id="SSF53335">
    <property type="entry name" value="S-adenosyl-L-methionine-dependent methyltransferases"/>
    <property type="match status" value="1"/>
</dbReference>
<dbReference type="PANTHER" id="PTHR13370:SF3">
    <property type="entry name" value="TRNA (GUANINE(10)-N2)-METHYLTRANSFERASE HOMOLOG"/>
    <property type="match status" value="1"/>
</dbReference>
<reference evidence="7 8" key="1">
    <citation type="journal article" date="2010" name="Stand. Genomic Sci.">
        <title>Complete genome sequence of Haliangium ochraceum type strain (SMP-2).</title>
        <authorList>
            <consortium name="US DOE Joint Genome Institute (JGI-PGF)"/>
            <person name="Ivanova N."/>
            <person name="Daum C."/>
            <person name="Lang E."/>
            <person name="Abt B."/>
            <person name="Kopitz M."/>
            <person name="Saunders E."/>
            <person name="Lapidus A."/>
            <person name="Lucas S."/>
            <person name="Glavina Del Rio T."/>
            <person name="Nolan M."/>
            <person name="Tice H."/>
            <person name="Copeland A."/>
            <person name="Cheng J.F."/>
            <person name="Chen F."/>
            <person name="Bruce D."/>
            <person name="Goodwin L."/>
            <person name="Pitluck S."/>
            <person name="Mavromatis K."/>
            <person name="Pati A."/>
            <person name="Mikhailova N."/>
            <person name="Chen A."/>
            <person name="Palaniappan K."/>
            <person name="Land M."/>
            <person name="Hauser L."/>
            <person name="Chang Y.J."/>
            <person name="Jeffries C.D."/>
            <person name="Detter J.C."/>
            <person name="Brettin T."/>
            <person name="Rohde M."/>
            <person name="Goker M."/>
            <person name="Bristow J."/>
            <person name="Markowitz V."/>
            <person name="Eisen J.A."/>
            <person name="Hugenholtz P."/>
            <person name="Kyrpides N.C."/>
            <person name="Klenk H.P."/>
        </authorList>
    </citation>
    <scope>NUCLEOTIDE SEQUENCE [LARGE SCALE GENOMIC DNA]</scope>
    <source>
        <strain evidence="8">DSM 14365 / CIP 107738 / JCM 11303 / AJ 13395 / SMP-2</strain>
    </source>
</reference>
<evidence type="ECO:0000259" key="6">
    <source>
        <dbReference type="Pfam" id="PF01555"/>
    </source>
</evidence>
<protein>
    <recommendedName>
        <fullName evidence="4">Methyltransferase</fullName>
        <ecNumber evidence="4">2.1.1.-</ecNumber>
    </recommendedName>
</protein>
<dbReference type="InterPro" id="IPR001091">
    <property type="entry name" value="RM_Methyltransferase"/>
</dbReference>
<keyword evidence="2 7" id="KW-0489">Methyltransferase</keyword>
<proteinExistence type="inferred from homology"/>
<dbReference type="Gene3D" id="3.40.50.150">
    <property type="entry name" value="Vaccinia Virus protein VP39"/>
    <property type="match status" value="1"/>
</dbReference>
<organism evidence="7 8">
    <name type="scientific">Haliangium ochraceum (strain DSM 14365 / JCM 11303 / SMP-2)</name>
    <dbReference type="NCBI Taxonomy" id="502025"/>
    <lineage>
        <taxon>Bacteria</taxon>
        <taxon>Pseudomonadati</taxon>
        <taxon>Myxococcota</taxon>
        <taxon>Polyangia</taxon>
        <taxon>Haliangiales</taxon>
        <taxon>Kofleriaceae</taxon>
        <taxon>Haliangium</taxon>
    </lineage>
</organism>
<feature type="compositionally biased region" description="Acidic residues" evidence="5">
    <location>
        <begin position="296"/>
        <end position="313"/>
    </location>
</feature>
<comment type="similarity">
    <text evidence="1 4">Belongs to the N(4)/N(6)-methyltransferase family.</text>
</comment>
<dbReference type="HOGENOM" id="CLU_024927_5_1_7"/>
<dbReference type="InterPro" id="IPR029063">
    <property type="entry name" value="SAM-dependent_MTases_sf"/>
</dbReference>
<dbReference type="RefSeq" id="WP_012831912.1">
    <property type="nucleotide sequence ID" value="NC_013440.1"/>
</dbReference>
<dbReference type="InterPro" id="IPR002941">
    <property type="entry name" value="DNA_methylase_N4/N6"/>
</dbReference>
<dbReference type="STRING" id="502025.Hoch_6856"/>
<dbReference type="EMBL" id="CP001804">
    <property type="protein sequence ID" value="ACY19320.1"/>
    <property type="molecule type" value="Genomic_DNA"/>
</dbReference>
<dbReference type="AlphaFoldDB" id="D0LUJ7"/>
<dbReference type="PROSITE" id="PS00092">
    <property type="entry name" value="N6_MTASE"/>
    <property type="match status" value="1"/>
</dbReference>
<dbReference type="GO" id="GO:0003677">
    <property type="term" value="F:DNA binding"/>
    <property type="evidence" value="ECO:0007669"/>
    <property type="project" value="InterPro"/>
</dbReference>
<dbReference type="PRINTS" id="PR00508">
    <property type="entry name" value="S21N4MTFRASE"/>
</dbReference>
<feature type="domain" description="DNA methylase N-4/N-6" evidence="6">
    <location>
        <begin position="55"/>
        <end position="282"/>
    </location>
</feature>
<gene>
    <name evidence="7" type="ordered locus">Hoch_6856</name>
</gene>
<dbReference type="KEGG" id="hoh:Hoch_6856"/>
<name>D0LUJ7_HALO1</name>
<dbReference type="InterPro" id="IPR002052">
    <property type="entry name" value="DNA_methylase_N6_adenine_CS"/>
</dbReference>
<evidence type="ECO:0000256" key="1">
    <source>
        <dbReference type="ARBA" id="ARBA00006594"/>
    </source>
</evidence>
<dbReference type="eggNOG" id="COG4123">
    <property type="taxonomic scope" value="Bacteria"/>
</dbReference>
<evidence type="ECO:0000256" key="4">
    <source>
        <dbReference type="RuleBase" id="RU362026"/>
    </source>
</evidence>
<keyword evidence="8" id="KW-1185">Reference proteome</keyword>
<dbReference type="GO" id="GO:0005737">
    <property type="term" value="C:cytoplasm"/>
    <property type="evidence" value="ECO:0007669"/>
    <property type="project" value="TreeGrafter"/>
</dbReference>
<evidence type="ECO:0000256" key="2">
    <source>
        <dbReference type="ARBA" id="ARBA00022603"/>
    </source>
</evidence>